<feature type="coiled-coil region" evidence="1">
    <location>
        <begin position="140"/>
        <end position="167"/>
    </location>
</feature>
<feature type="coiled-coil region" evidence="1">
    <location>
        <begin position="230"/>
        <end position="257"/>
    </location>
</feature>
<reference evidence="5" key="2">
    <citation type="journal article" date="2018" name="BMC Genomics">
        <title>A manually annotated Actinidia chinensis var. chinensis (kiwifruit) genome highlights the challenges associated with draft genomes and gene prediction in plants.</title>
        <authorList>
            <person name="Pilkington S.M."/>
            <person name="Crowhurst R."/>
            <person name="Hilario E."/>
            <person name="Nardozza S."/>
            <person name="Fraser L."/>
            <person name="Peng Y."/>
            <person name="Gunaseelan K."/>
            <person name="Simpson R."/>
            <person name="Tahir J."/>
            <person name="Deroles S.C."/>
            <person name="Templeton K."/>
            <person name="Luo Z."/>
            <person name="Davy M."/>
            <person name="Cheng C."/>
            <person name="McNeilage M."/>
            <person name="Scaglione D."/>
            <person name="Liu Y."/>
            <person name="Zhang Q."/>
            <person name="Datson P."/>
            <person name="De Silva N."/>
            <person name="Gardiner S.E."/>
            <person name="Bassett H."/>
            <person name="Chagne D."/>
            <person name="McCallum J."/>
            <person name="Dzierzon H."/>
            <person name="Deng C."/>
            <person name="Wang Y.Y."/>
            <person name="Barron L."/>
            <person name="Manako K."/>
            <person name="Bowen J."/>
            <person name="Foster T.M."/>
            <person name="Erridge Z.A."/>
            <person name="Tiffin H."/>
            <person name="Waite C.N."/>
            <person name="Davies K.M."/>
            <person name="Grierson E.P."/>
            <person name="Laing W.A."/>
            <person name="Kirk R."/>
            <person name="Chen X."/>
            <person name="Wood M."/>
            <person name="Montefiori M."/>
            <person name="Brummell D.A."/>
            <person name="Schwinn K.E."/>
            <person name="Catanach A."/>
            <person name="Fullerton C."/>
            <person name="Li D."/>
            <person name="Meiyalaghan S."/>
            <person name="Nieuwenhuizen N."/>
            <person name="Read N."/>
            <person name="Prakash R."/>
            <person name="Hunter D."/>
            <person name="Zhang H."/>
            <person name="McKenzie M."/>
            <person name="Knabel M."/>
            <person name="Harris A."/>
            <person name="Allan A.C."/>
            <person name="Gleave A."/>
            <person name="Chen A."/>
            <person name="Janssen B.J."/>
            <person name="Plunkett B."/>
            <person name="Ampomah-Dwamena C."/>
            <person name="Voogd C."/>
            <person name="Leif D."/>
            <person name="Lafferty D."/>
            <person name="Souleyre E.J.F."/>
            <person name="Varkonyi-Gasic E."/>
            <person name="Gambi F."/>
            <person name="Hanley J."/>
            <person name="Yao J.L."/>
            <person name="Cheung J."/>
            <person name="David K.M."/>
            <person name="Warren B."/>
            <person name="Marsh K."/>
            <person name="Snowden K.C."/>
            <person name="Lin-Wang K."/>
            <person name="Brian L."/>
            <person name="Martinez-Sanchez M."/>
            <person name="Wang M."/>
            <person name="Ileperuma N."/>
            <person name="Macnee N."/>
            <person name="Campin R."/>
            <person name="McAtee P."/>
            <person name="Drummond R.S.M."/>
            <person name="Espley R.V."/>
            <person name="Ireland H.S."/>
            <person name="Wu R."/>
            <person name="Atkinson R.G."/>
            <person name="Karunairetnam S."/>
            <person name="Bulley S."/>
            <person name="Chunkath S."/>
            <person name="Hanley Z."/>
            <person name="Storey R."/>
            <person name="Thrimawithana A.H."/>
            <person name="Thomson S."/>
            <person name="David C."/>
            <person name="Testolin R."/>
            <person name="Huang H."/>
            <person name="Hellens R.P."/>
            <person name="Schaffer R.J."/>
        </authorList>
    </citation>
    <scope>NUCLEOTIDE SEQUENCE [LARGE SCALE GENOMIC DNA]</scope>
    <source>
        <strain evidence="5">cv. Red5</strain>
    </source>
</reference>
<proteinExistence type="predicted"/>
<protein>
    <submittedName>
        <fullName evidence="4">Protein POLAR LOCALIZATION DURING ASYMMETRIC DIVISION AND REDISTRIBUTION like</fullName>
    </submittedName>
</protein>
<dbReference type="PANTHER" id="PTHR33476:SF22">
    <property type="entry name" value="PROTEIN POLAR LOCALIZATION DURING ASYMMETRIC DIVISION AND REDISTRIBUTION"/>
    <property type="match status" value="1"/>
</dbReference>
<accession>A0A2R6QZB6</accession>
<evidence type="ECO:0000313" key="5">
    <source>
        <dbReference type="Proteomes" id="UP000241394"/>
    </source>
</evidence>
<keyword evidence="3" id="KW-1133">Transmembrane helix</keyword>
<keyword evidence="3" id="KW-0472">Membrane</keyword>
<evidence type="ECO:0000256" key="2">
    <source>
        <dbReference type="SAM" id="MobiDB-lite"/>
    </source>
</evidence>
<feature type="compositionally biased region" description="Polar residues" evidence="2">
    <location>
        <begin position="88"/>
        <end position="98"/>
    </location>
</feature>
<comment type="caution">
    <text evidence="4">The sequence shown here is derived from an EMBL/GenBank/DDBJ whole genome shotgun (WGS) entry which is preliminary data.</text>
</comment>
<feature type="non-terminal residue" evidence="4">
    <location>
        <position position="296"/>
    </location>
</feature>
<keyword evidence="1" id="KW-0175">Coiled coil</keyword>
<dbReference type="PANTHER" id="PTHR33476">
    <property type="entry name" value="EMB|CAB62613.1"/>
    <property type="match status" value="1"/>
</dbReference>
<feature type="transmembrane region" description="Helical" evidence="3">
    <location>
        <begin position="276"/>
        <end position="294"/>
    </location>
</feature>
<dbReference type="InParanoid" id="A0A2R6QZB6"/>
<evidence type="ECO:0000256" key="1">
    <source>
        <dbReference type="SAM" id="Coils"/>
    </source>
</evidence>
<dbReference type="Gramene" id="PSS17727">
    <property type="protein sequence ID" value="PSS17727"/>
    <property type="gene ID" value="CEY00_Acc12413"/>
</dbReference>
<dbReference type="OrthoDB" id="10428955at2759"/>
<dbReference type="InterPro" id="IPR040348">
    <property type="entry name" value="POLAR-like"/>
</dbReference>
<keyword evidence="3" id="KW-0812">Transmembrane</keyword>
<evidence type="ECO:0000256" key="3">
    <source>
        <dbReference type="SAM" id="Phobius"/>
    </source>
</evidence>
<feature type="region of interest" description="Disordered" evidence="2">
    <location>
        <begin position="69"/>
        <end position="98"/>
    </location>
</feature>
<sequence length="296" mass="32913">MRIADILISGDDDFSGDGAPLPRKPRRSRDNVAILECSWQISRWFSLGKRSKGRGSVVKIEEVEREAGMEGSDGAVGGERKEVGCSMNGVNGESSSCESKGLMGDSELSEISGQYRKEDLFNLAVGFGLFYFIAATKNELDKTMELRTQMEMLLQNVKEEFANQKREILPMQSESNDLAYSTTDAPESLCTNGNVSLRNRVLFKNQPDSEPIVLCDQSQTCEATRQEKCVEGIAQLEAELEAELERLQIHLDSKNKLDFPKQQIMEVCGLVQSCTFLPQFAIVCFCIFLLVCAFSA</sequence>
<keyword evidence="5" id="KW-1185">Reference proteome</keyword>
<dbReference type="GO" id="GO:0008356">
    <property type="term" value="P:asymmetric cell division"/>
    <property type="evidence" value="ECO:0007669"/>
    <property type="project" value="InterPro"/>
</dbReference>
<dbReference type="Proteomes" id="UP000241394">
    <property type="component" value="Chromosome LG11"/>
</dbReference>
<name>A0A2R6QZB6_ACTCC</name>
<dbReference type="EMBL" id="NKQK01000011">
    <property type="protein sequence ID" value="PSS17727.1"/>
    <property type="molecule type" value="Genomic_DNA"/>
</dbReference>
<gene>
    <name evidence="4" type="ORF">CEY00_Acc12413</name>
</gene>
<dbReference type="FunCoup" id="A0A2R6QZB6">
    <property type="interactions" value="286"/>
</dbReference>
<evidence type="ECO:0000313" key="4">
    <source>
        <dbReference type="EMBL" id="PSS17727.1"/>
    </source>
</evidence>
<reference evidence="4 5" key="1">
    <citation type="submission" date="2017-07" db="EMBL/GenBank/DDBJ databases">
        <title>An improved, manually edited Actinidia chinensis var. chinensis (kiwifruit) genome highlights the challenges associated with draft genomes and gene prediction in plants.</title>
        <authorList>
            <person name="Pilkington S."/>
            <person name="Crowhurst R."/>
            <person name="Hilario E."/>
            <person name="Nardozza S."/>
            <person name="Fraser L."/>
            <person name="Peng Y."/>
            <person name="Gunaseelan K."/>
            <person name="Simpson R."/>
            <person name="Tahir J."/>
            <person name="Deroles S."/>
            <person name="Templeton K."/>
            <person name="Luo Z."/>
            <person name="Davy M."/>
            <person name="Cheng C."/>
            <person name="Mcneilage M."/>
            <person name="Scaglione D."/>
            <person name="Liu Y."/>
            <person name="Zhang Q."/>
            <person name="Datson P."/>
            <person name="De Silva N."/>
            <person name="Gardiner S."/>
            <person name="Bassett H."/>
            <person name="Chagne D."/>
            <person name="Mccallum J."/>
            <person name="Dzierzon H."/>
            <person name="Deng C."/>
            <person name="Wang Y.-Y."/>
            <person name="Barron N."/>
            <person name="Manako K."/>
            <person name="Bowen J."/>
            <person name="Foster T."/>
            <person name="Erridge Z."/>
            <person name="Tiffin H."/>
            <person name="Waite C."/>
            <person name="Davies K."/>
            <person name="Grierson E."/>
            <person name="Laing W."/>
            <person name="Kirk R."/>
            <person name="Chen X."/>
            <person name="Wood M."/>
            <person name="Montefiori M."/>
            <person name="Brummell D."/>
            <person name="Schwinn K."/>
            <person name="Catanach A."/>
            <person name="Fullerton C."/>
            <person name="Li D."/>
            <person name="Meiyalaghan S."/>
            <person name="Nieuwenhuizen N."/>
            <person name="Read N."/>
            <person name="Prakash R."/>
            <person name="Hunter D."/>
            <person name="Zhang H."/>
            <person name="Mckenzie M."/>
            <person name="Knabel M."/>
            <person name="Harris A."/>
            <person name="Allan A."/>
            <person name="Chen A."/>
            <person name="Janssen B."/>
            <person name="Plunkett B."/>
            <person name="Dwamena C."/>
            <person name="Voogd C."/>
            <person name="Leif D."/>
            <person name="Lafferty D."/>
            <person name="Souleyre E."/>
            <person name="Varkonyi-Gasic E."/>
            <person name="Gambi F."/>
            <person name="Hanley J."/>
            <person name="Yao J.-L."/>
            <person name="Cheung J."/>
            <person name="David K."/>
            <person name="Warren B."/>
            <person name="Marsh K."/>
            <person name="Snowden K."/>
            <person name="Lin-Wang K."/>
            <person name="Brian L."/>
            <person name="Martinez-Sanchez M."/>
            <person name="Wang M."/>
            <person name="Ileperuma N."/>
            <person name="Macnee N."/>
            <person name="Campin R."/>
            <person name="Mcatee P."/>
            <person name="Drummond R."/>
            <person name="Espley R."/>
            <person name="Ireland H."/>
            <person name="Wu R."/>
            <person name="Atkinson R."/>
            <person name="Karunairetnam S."/>
            <person name="Bulley S."/>
            <person name="Chunkath S."/>
            <person name="Hanley Z."/>
            <person name="Storey R."/>
            <person name="Thrimawithana A."/>
            <person name="Thomson S."/>
            <person name="David C."/>
            <person name="Testolin R."/>
        </authorList>
    </citation>
    <scope>NUCLEOTIDE SEQUENCE [LARGE SCALE GENOMIC DNA]</scope>
    <source>
        <strain evidence="5">cv. Red5</strain>
        <tissue evidence="4">Young leaf</tissue>
    </source>
</reference>
<organism evidence="4 5">
    <name type="scientific">Actinidia chinensis var. chinensis</name>
    <name type="common">Chinese soft-hair kiwi</name>
    <dbReference type="NCBI Taxonomy" id="1590841"/>
    <lineage>
        <taxon>Eukaryota</taxon>
        <taxon>Viridiplantae</taxon>
        <taxon>Streptophyta</taxon>
        <taxon>Embryophyta</taxon>
        <taxon>Tracheophyta</taxon>
        <taxon>Spermatophyta</taxon>
        <taxon>Magnoliopsida</taxon>
        <taxon>eudicotyledons</taxon>
        <taxon>Gunneridae</taxon>
        <taxon>Pentapetalae</taxon>
        <taxon>asterids</taxon>
        <taxon>Ericales</taxon>
        <taxon>Actinidiaceae</taxon>
        <taxon>Actinidia</taxon>
    </lineage>
</organism>
<dbReference type="AlphaFoldDB" id="A0A2R6QZB6"/>